<feature type="compositionally biased region" description="Polar residues" evidence="8">
    <location>
        <begin position="1352"/>
        <end position="1368"/>
    </location>
</feature>
<feature type="region of interest" description="Disordered" evidence="8">
    <location>
        <begin position="1232"/>
        <end position="1252"/>
    </location>
</feature>
<dbReference type="PANTHER" id="PTHR13405">
    <property type="entry name" value="NUCLEAR PORE COMPLEX PROTEIN NUP133"/>
    <property type="match status" value="1"/>
</dbReference>
<evidence type="ECO:0000256" key="5">
    <source>
        <dbReference type="ARBA" id="ARBA00022927"/>
    </source>
</evidence>
<keyword evidence="6" id="KW-0811">Translocation</keyword>
<dbReference type="InterPro" id="IPR001660">
    <property type="entry name" value="SAM"/>
</dbReference>
<dbReference type="InterPro" id="IPR013761">
    <property type="entry name" value="SAM/pointed_sf"/>
</dbReference>
<comment type="similarity">
    <text evidence="2">Belongs to the nucleoporin Nup133 family.</text>
</comment>
<feature type="region of interest" description="Disordered" evidence="8">
    <location>
        <begin position="1310"/>
        <end position="1338"/>
    </location>
</feature>
<evidence type="ECO:0000313" key="11">
    <source>
        <dbReference type="Proteomes" id="UP000318571"/>
    </source>
</evidence>
<protein>
    <recommendedName>
        <fullName evidence="9">SAM domain-containing protein</fullName>
    </recommendedName>
</protein>
<feature type="compositionally biased region" description="Polar residues" evidence="8">
    <location>
        <begin position="1374"/>
        <end position="1394"/>
    </location>
</feature>
<feature type="compositionally biased region" description="Polar residues" evidence="8">
    <location>
        <begin position="1189"/>
        <end position="1203"/>
    </location>
</feature>
<dbReference type="Pfam" id="PF07647">
    <property type="entry name" value="SAM_2"/>
    <property type="match status" value="1"/>
</dbReference>
<evidence type="ECO:0000256" key="7">
    <source>
        <dbReference type="ARBA" id="ARBA00023242"/>
    </source>
</evidence>
<evidence type="ECO:0000256" key="8">
    <source>
        <dbReference type="SAM" id="MobiDB-lite"/>
    </source>
</evidence>
<feature type="domain" description="SAM" evidence="9">
    <location>
        <begin position="1647"/>
        <end position="1712"/>
    </location>
</feature>
<dbReference type="GO" id="GO:0006606">
    <property type="term" value="P:protein import into nucleus"/>
    <property type="evidence" value="ECO:0007669"/>
    <property type="project" value="TreeGrafter"/>
</dbReference>
<dbReference type="PANTHER" id="PTHR13405:SF11">
    <property type="entry name" value="NUCLEAR PORE COMPLEX PROTEIN NUP133"/>
    <property type="match status" value="1"/>
</dbReference>
<keyword evidence="7" id="KW-0539">Nucleus</keyword>
<dbReference type="GO" id="GO:0031080">
    <property type="term" value="C:nuclear pore outer ring"/>
    <property type="evidence" value="ECO:0007669"/>
    <property type="project" value="TreeGrafter"/>
</dbReference>
<feature type="region of interest" description="Disordered" evidence="8">
    <location>
        <begin position="1150"/>
        <end position="1208"/>
    </location>
</feature>
<comment type="subcellular location">
    <subcellularLocation>
        <location evidence="1">Nucleus envelope</location>
    </subcellularLocation>
</comment>
<keyword evidence="11" id="KW-1185">Reference proteome</keyword>
<evidence type="ECO:0000256" key="1">
    <source>
        <dbReference type="ARBA" id="ARBA00004259"/>
    </source>
</evidence>
<dbReference type="GO" id="GO:0000972">
    <property type="term" value="P:transcription-dependent tethering of RNA polymerase II gene DNA at nuclear periphery"/>
    <property type="evidence" value="ECO:0007669"/>
    <property type="project" value="TreeGrafter"/>
</dbReference>
<feature type="region of interest" description="Disordered" evidence="8">
    <location>
        <begin position="1352"/>
        <end position="1394"/>
    </location>
</feature>
<dbReference type="SUPFAM" id="SSF117289">
    <property type="entry name" value="Nucleoporin domain"/>
    <property type="match status" value="1"/>
</dbReference>
<name>A0A553PL17_TIGCA</name>
<dbReference type="CDD" id="cd09487">
    <property type="entry name" value="SAM_superfamily"/>
    <property type="match status" value="1"/>
</dbReference>
<evidence type="ECO:0000256" key="4">
    <source>
        <dbReference type="ARBA" id="ARBA00022816"/>
    </source>
</evidence>
<dbReference type="InterPro" id="IPR007187">
    <property type="entry name" value="Nucleoporin_Nup133/Nup155_C"/>
</dbReference>
<dbReference type="Gene3D" id="1.20.58.1380">
    <property type="match status" value="1"/>
</dbReference>
<keyword evidence="3" id="KW-0813">Transport</keyword>
<proteinExistence type="inferred from homology"/>
<sequence>MPLSAVDCELALEDLCECSSDWINYTGKKCDKGELRPDILENLELSYFIGLHLCPMFGSPIPTSSAASTSGVGGSGSSLFGHGHRARQGGARKSMGGAFTPFKTPRSHLNRSVRAGGGVSSANTSLAPSQILESCESHSVLASTVSSPVLVTEILTLAEKPTDVSVSLSAEGWAWLVHGRRLVVWRYKVASGQRSLNAACRELTLPASDVAHHARLINVFAWHENQTPSCLAVSPEGLVRFWPNIAHPSSSTEVSADLQGQECHSLTDLQPLGSVLATTTSTIVLVHVLNVGGQHKIVCRQLKPPHGLLGGIGRRVSSLFWGGMPATGEAKLVRVLTSNVKSASSQVTFVLTTMGLQKWILESDTQERLLYEWPVQSQGAETFMKHSMKNEECDIGSLRVCTLDMQFTPKGELAILMAAMNAHSPQQVFYGIGMVDCSTEEQPTEFKNIIAFKPSDGSKDQNITSLGYKLMFPNKKYAYIFNNEGIICVPAQGDGNENDFFDFSTGGNAILGAKSVDGKPYFFAANQGLVHLAVNQNMSVLEPSMTSFNESVSGFDPMTPKKLSESINMSAISQTGLDNLSISESKSDQLKAAFLLFCKRNLTKSASIIESLFPSDNMRSEIDSSVDKLVLSISKDLIDDFPASDPRWMESVPASEATLGQGTMGATMSLLILHQLEDKQTALEFFVSFLKEVGLWNKLCGVTIRETPIPTSLVLCEQVEKTAAAIALRTIHSEHQSLVDKAIERVVRHRKVVLERGLTSQDHFYREISRVHEIFDGLQALQDELLLSQTPREIVNALIAINTIFQRVLKDALQVREKKALEFSPPKSLIEEMEYIPWSSAPGPKGLRTALINQVKISMEKGLSLAENKATRVEIVKQVVHLIDFILDGFLCQLNKTKEARRPVVLKQYEKNRSELISTLVSKGYLEEATSLAEKYLEFVALIKICEITKNRARLDGYMEEFAEHDFSSFHFDWLVREGKQGMLLSQTSSSRHGELGKFLKGHSNISWLHDIQIGDFGKASYTLGNLGKHETDLIARKKTILSLAKLAALASDESDENILKSVNDVEDQLMVLDAQEQLPKSVMDAFKFDSESMHVLAAREIIEVVTTTLLSGFAKASGTSCFCNGGDHSEIVIVPSDLVIEFAMQQTPQQRPMTNGHGGLRPSSLAHPTHNFPPPYRSPPNPLPPQPTSKTAYSKFNVSEPNINGPPSGIFTGSPVGYRHTMTLDHSHQVQHGLKNMLTSSGAPPKHATLDSNGQTYALQQLRSNGLGSGSDPQQQRLQTLQNRLPLPGDTYVSPDNLRDTANRMFSRNQQERSSFGGNPMMTQAPSGQSKATNGNQENHYYNTQRFISNANQTLSPDPTPESSPDGNHQKPSKTGTKESSNGKVAPTSSKVNHNFKAANKLLNGLSHINPTRAGSQNHDDAFSSFTQSTMGALTLDLESVLGLQTDITSDDSTTIDNTDAAAIRKQLDGLESMYSEVLKLLGLRKYGRAPGMPSGVGGGTLGDRGRRKLYGSMSSLPSVSSIGSRHVYKDRRPGERAKRSAAGGAGKDKSVNKRFQRLESHVVTLARSVAHLTSEMRNQQLLIQEVEALRLEMQQLRGGHPPPPTARPNGYVGGYMDPESFFASQGGANKLNTVQANRVRKLTKFFGAEPPLLRLFLKNLGYEKYASAFEDAKIGLLELPYLSEERLEQLGLPMGPRMRIMQEAKVSIGNDQNNVSVYIL</sequence>
<dbReference type="GO" id="GO:0017056">
    <property type="term" value="F:structural constituent of nuclear pore"/>
    <property type="evidence" value="ECO:0007669"/>
    <property type="project" value="InterPro"/>
</dbReference>
<dbReference type="Proteomes" id="UP000318571">
    <property type="component" value="Chromosome 11"/>
</dbReference>
<dbReference type="Gene3D" id="1.10.150.50">
    <property type="entry name" value="Transcription Factor, Ets-1"/>
    <property type="match status" value="1"/>
</dbReference>
<dbReference type="SMART" id="SM00454">
    <property type="entry name" value="SAM"/>
    <property type="match status" value="1"/>
</dbReference>
<feature type="compositionally biased region" description="Pro residues" evidence="8">
    <location>
        <begin position="1172"/>
        <end position="1188"/>
    </location>
</feature>
<organism evidence="10 11">
    <name type="scientific">Tigriopus californicus</name>
    <name type="common">Marine copepod</name>
    <dbReference type="NCBI Taxonomy" id="6832"/>
    <lineage>
        <taxon>Eukaryota</taxon>
        <taxon>Metazoa</taxon>
        <taxon>Ecdysozoa</taxon>
        <taxon>Arthropoda</taxon>
        <taxon>Crustacea</taxon>
        <taxon>Multicrustacea</taxon>
        <taxon>Hexanauplia</taxon>
        <taxon>Copepoda</taxon>
        <taxon>Harpacticoida</taxon>
        <taxon>Harpacticidae</taxon>
        <taxon>Tigriopus</taxon>
    </lineage>
</organism>
<keyword evidence="4" id="KW-0509">mRNA transport</keyword>
<evidence type="ECO:0000256" key="6">
    <source>
        <dbReference type="ARBA" id="ARBA00023010"/>
    </source>
</evidence>
<feature type="region of interest" description="Disordered" evidence="8">
    <location>
        <begin position="1496"/>
        <end position="1554"/>
    </location>
</feature>
<dbReference type="InterPro" id="IPR015943">
    <property type="entry name" value="WD40/YVTN_repeat-like_dom_sf"/>
</dbReference>
<accession>A0A553PL17</accession>
<dbReference type="InterPro" id="IPR014908">
    <property type="entry name" value="Nucleoporin_Nup133/Nup155_N"/>
</dbReference>
<comment type="caution">
    <text evidence="10">The sequence shown here is derived from an EMBL/GenBank/DDBJ whole genome shotgun (WGS) entry which is preliminary data.</text>
</comment>
<evidence type="ECO:0000259" key="9">
    <source>
        <dbReference type="SMART" id="SM00454"/>
    </source>
</evidence>
<reference evidence="10 11" key="1">
    <citation type="journal article" date="2018" name="Nat. Ecol. Evol.">
        <title>Genomic signatures of mitonuclear coevolution across populations of Tigriopus californicus.</title>
        <authorList>
            <person name="Barreto F.S."/>
            <person name="Watson E.T."/>
            <person name="Lima T.G."/>
            <person name="Willett C.S."/>
            <person name="Edmands S."/>
            <person name="Li W."/>
            <person name="Burton R.S."/>
        </authorList>
    </citation>
    <scope>NUCLEOTIDE SEQUENCE [LARGE SCALE GENOMIC DNA]</scope>
    <source>
        <strain evidence="10 11">San Diego</strain>
    </source>
</reference>
<evidence type="ECO:0000256" key="3">
    <source>
        <dbReference type="ARBA" id="ARBA00022448"/>
    </source>
</evidence>
<evidence type="ECO:0000313" key="10">
    <source>
        <dbReference type="EMBL" id="TRY78375.1"/>
    </source>
</evidence>
<dbReference type="EMBL" id="VCGU01000003">
    <property type="protein sequence ID" value="TRY78375.1"/>
    <property type="molecule type" value="Genomic_DNA"/>
</dbReference>
<evidence type="ECO:0000256" key="2">
    <source>
        <dbReference type="ARBA" id="ARBA00005569"/>
    </source>
</evidence>
<dbReference type="Pfam" id="PF03177">
    <property type="entry name" value="Nucleoporin_C"/>
    <property type="match status" value="1"/>
</dbReference>
<keyword evidence="5" id="KW-0653">Protein transport</keyword>
<dbReference type="Gene3D" id="2.130.10.10">
    <property type="entry name" value="YVTN repeat-like/Quinoprotein amine dehydrogenase"/>
    <property type="match status" value="1"/>
</dbReference>
<dbReference type="Pfam" id="PF08801">
    <property type="entry name" value="Nucleoporin_N"/>
    <property type="match status" value="1"/>
</dbReference>
<dbReference type="SUPFAM" id="SSF47769">
    <property type="entry name" value="SAM/Pointed domain"/>
    <property type="match status" value="1"/>
</dbReference>
<feature type="compositionally biased region" description="Polar residues" evidence="8">
    <location>
        <begin position="1514"/>
        <end position="1525"/>
    </location>
</feature>
<gene>
    <name evidence="10" type="ORF">TCAL_01696</name>
</gene>
<dbReference type="STRING" id="6832.A0A553PL17"/>
<dbReference type="GO" id="GO:0016973">
    <property type="term" value="P:poly(A)+ mRNA export from nucleus"/>
    <property type="evidence" value="ECO:0007669"/>
    <property type="project" value="TreeGrafter"/>
</dbReference>
<dbReference type="InterPro" id="IPR037624">
    <property type="entry name" value="Nup133-like"/>
</dbReference>